<comment type="caution">
    <text evidence="10">The sequence shown here is derived from an EMBL/GenBank/DDBJ whole genome shotgun (WGS) entry which is preliminary data.</text>
</comment>
<evidence type="ECO:0000313" key="11">
    <source>
        <dbReference type="Proteomes" id="UP001222027"/>
    </source>
</evidence>
<comment type="similarity">
    <text evidence="2">Belongs to the mitochondrial carrier (TC 2.A.29) family.</text>
</comment>
<keyword evidence="8" id="KW-0496">Mitochondrion</keyword>
<keyword evidence="11" id="KW-1185">Reference proteome</keyword>
<organism evidence="10 11">
    <name type="scientific">Ensete ventricosum</name>
    <name type="common">Abyssinian banana</name>
    <name type="synonym">Musa ensete</name>
    <dbReference type="NCBI Taxonomy" id="4639"/>
    <lineage>
        <taxon>Eukaryota</taxon>
        <taxon>Viridiplantae</taxon>
        <taxon>Streptophyta</taxon>
        <taxon>Embryophyta</taxon>
        <taxon>Tracheophyta</taxon>
        <taxon>Spermatophyta</taxon>
        <taxon>Magnoliopsida</taxon>
        <taxon>Liliopsida</taxon>
        <taxon>Zingiberales</taxon>
        <taxon>Musaceae</taxon>
        <taxon>Ensete</taxon>
    </lineage>
</organism>
<keyword evidence="5" id="KW-0677">Repeat</keyword>
<reference evidence="10 11" key="1">
    <citation type="submission" date="2022-12" db="EMBL/GenBank/DDBJ databases">
        <title>Chromosome-scale assembly of the Ensete ventricosum genome.</title>
        <authorList>
            <person name="Dussert Y."/>
            <person name="Stocks J."/>
            <person name="Wendawek A."/>
            <person name="Woldeyes F."/>
            <person name="Nichols R.A."/>
            <person name="Borrell J.S."/>
        </authorList>
    </citation>
    <scope>NUCLEOTIDE SEQUENCE [LARGE SCALE GENOMIC DNA]</scope>
    <source>
        <strain evidence="11">cv. Maze</strain>
        <tissue evidence="10">Seeds</tissue>
    </source>
</reference>
<keyword evidence="6" id="KW-0999">Mitochondrion inner membrane</keyword>
<dbReference type="SUPFAM" id="SSF103506">
    <property type="entry name" value="Mitochondrial carrier"/>
    <property type="match status" value="1"/>
</dbReference>
<evidence type="ECO:0000256" key="5">
    <source>
        <dbReference type="ARBA" id="ARBA00022737"/>
    </source>
</evidence>
<evidence type="ECO:0000256" key="3">
    <source>
        <dbReference type="ARBA" id="ARBA00022448"/>
    </source>
</evidence>
<dbReference type="Pfam" id="PF00153">
    <property type="entry name" value="Mito_carr"/>
    <property type="match status" value="1"/>
</dbReference>
<gene>
    <name evidence="10" type="ORF">OPV22_025697</name>
</gene>
<dbReference type="Gene3D" id="1.50.40.10">
    <property type="entry name" value="Mitochondrial carrier domain"/>
    <property type="match status" value="1"/>
</dbReference>
<evidence type="ECO:0000256" key="1">
    <source>
        <dbReference type="ARBA" id="ARBA00004448"/>
    </source>
</evidence>
<dbReference type="PANTHER" id="PTHR45671:SF10">
    <property type="entry name" value="SOLUTE CARRIER FAMILY 25 MEMBER 3"/>
    <property type="match status" value="1"/>
</dbReference>
<keyword evidence="4" id="KW-0812">Transmembrane</keyword>
<dbReference type="InterPro" id="IPR018108">
    <property type="entry name" value="MCP_transmembrane"/>
</dbReference>
<keyword evidence="7" id="KW-1133">Transmembrane helix</keyword>
<evidence type="ECO:0000256" key="6">
    <source>
        <dbReference type="ARBA" id="ARBA00022792"/>
    </source>
</evidence>
<sequence>MDLTQRSHQSLLPTFLYSPTPASGTRALDRILGRTTASTVAAGIAVSPAPIVAQAPNEPRKIEMYSLVFYAAGIASCGLTHMAVTPLDLVKCNMQIDPAKDWVPTLLGYSAQGACKFGFYEYFKKYFSDIVGPEYAAKYKTLIYLAGSASAKVIADVALCPFEAAKVFILLCSTLYTMMKFASFETVVEMIYKYAIPTPKDQCGKTLQLGVSFAGGYIAGIFCAIVSHPPNNLVSFLNNAKGATVGDTVKKLDLWGLFTHGLPLRIVMIGTLNWRTVGDLRCFQSHGWPADDWWSLSCTGAGWPKAA</sequence>
<dbReference type="InterPro" id="IPR023395">
    <property type="entry name" value="MCP_dom_sf"/>
</dbReference>
<evidence type="ECO:0000313" key="10">
    <source>
        <dbReference type="EMBL" id="KAJ8471354.1"/>
    </source>
</evidence>
<dbReference type="GO" id="GO:0005743">
    <property type="term" value="C:mitochondrial inner membrane"/>
    <property type="evidence" value="ECO:0007669"/>
    <property type="project" value="UniProtKB-SubCell"/>
</dbReference>
<protein>
    <submittedName>
        <fullName evidence="10">Uncharacterized protein</fullName>
    </submittedName>
</protein>
<dbReference type="InterPro" id="IPR044677">
    <property type="entry name" value="SLC25A3/Pic2/Mir1-like"/>
</dbReference>
<dbReference type="GO" id="GO:0005315">
    <property type="term" value="F:phosphate transmembrane transporter activity"/>
    <property type="evidence" value="ECO:0007669"/>
    <property type="project" value="InterPro"/>
</dbReference>
<evidence type="ECO:0000256" key="9">
    <source>
        <dbReference type="ARBA" id="ARBA00023136"/>
    </source>
</evidence>
<evidence type="ECO:0000256" key="8">
    <source>
        <dbReference type="ARBA" id="ARBA00023128"/>
    </source>
</evidence>
<proteinExistence type="inferred from homology"/>
<comment type="subcellular location">
    <subcellularLocation>
        <location evidence="1">Mitochondrion inner membrane</location>
        <topology evidence="1">Multi-pass membrane protein</topology>
    </subcellularLocation>
</comment>
<evidence type="ECO:0000256" key="4">
    <source>
        <dbReference type="ARBA" id="ARBA00022692"/>
    </source>
</evidence>
<dbReference type="PANTHER" id="PTHR45671">
    <property type="entry name" value="SOLUTE CARRIER FAMILY 25 (MITOCHONDRIAL CARRIER PHOSPHATE CARRIER), MEMBER 3, LIKE-RELATED-RELATED"/>
    <property type="match status" value="1"/>
</dbReference>
<name>A0AAV8QDR3_ENSVE</name>
<accession>A0AAV8QDR3</accession>
<dbReference type="GO" id="GO:1990547">
    <property type="term" value="P:mitochondrial phosphate ion transmembrane transport"/>
    <property type="evidence" value="ECO:0007669"/>
    <property type="project" value="InterPro"/>
</dbReference>
<dbReference type="EMBL" id="JAQQAF010000007">
    <property type="protein sequence ID" value="KAJ8471354.1"/>
    <property type="molecule type" value="Genomic_DNA"/>
</dbReference>
<dbReference type="AlphaFoldDB" id="A0AAV8QDR3"/>
<keyword evidence="9" id="KW-0472">Membrane</keyword>
<dbReference type="Proteomes" id="UP001222027">
    <property type="component" value="Unassembled WGS sequence"/>
</dbReference>
<keyword evidence="3" id="KW-0813">Transport</keyword>
<evidence type="ECO:0000256" key="2">
    <source>
        <dbReference type="ARBA" id="ARBA00006375"/>
    </source>
</evidence>
<evidence type="ECO:0000256" key="7">
    <source>
        <dbReference type="ARBA" id="ARBA00022989"/>
    </source>
</evidence>